<feature type="compositionally biased region" description="Low complexity" evidence="6">
    <location>
        <begin position="30"/>
        <end position="49"/>
    </location>
</feature>
<dbReference type="GO" id="GO:0006999">
    <property type="term" value="P:nuclear pore organization"/>
    <property type="evidence" value="ECO:0007669"/>
    <property type="project" value="TreeGrafter"/>
</dbReference>
<sequence length="436" mass="47224">MSSIFGQPATSKPNPFGSLSTTAASSNFFGQPASSSSSAPATQATTGGSLFDRITPAPQKPASSIFGAQTQSSSPPTINIFGAPNQQPQAPSGSNLFGGTLGGLGSTTQQQTSQPAGSIFGGSTLFGGNTNTLGGSVQQNNAGGFLGGLGQSSNQQTQQQGNSLFGGFGQNAQQQQQVAQQPVPYGTKTVMDQMEAAYLKWHPYSGTTLFQAYLYNSINPDQAPFYGPTPADDEAKWEEALRNRPNPATIPTSVRGFRELGLRAVGQRQALDVLHGRLHEIVEGLNAILRKHDLDISTRAVAARRRHIRLSNKCLTLAAKAQILKNRGYALDGAEEELRKKLLAMEKKVFDPALNGRGEEIWARMVGMRERGRQLEREFERAGRTMEQSQTKVIDESVFARCRQILEGYSSQIQHLAKEMEQISKEFAEWEKSQKV</sequence>
<comment type="subcellular location">
    <subcellularLocation>
        <location evidence="1">Nucleus</location>
        <location evidence="1">Nuclear pore complex</location>
    </subcellularLocation>
</comment>
<dbReference type="InterPro" id="IPR025712">
    <property type="entry name" value="Nup54_alpha-helical_dom"/>
</dbReference>
<evidence type="ECO:0000256" key="6">
    <source>
        <dbReference type="SAM" id="MobiDB-lite"/>
    </source>
</evidence>
<dbReference type="AlphaFoldDB" id="A0A8H3IY87"/>
<dbReference type="InterPro" id="IPR024864">
    <property type="entry name" value="Nup54/Nup57/Nup44"/>
</dbReference>
<feature type="domain" description="Nucleoporin Nup54 alpha-helical" evidence="7">
    <location>
        <begin position="230"/>
        <end position="365"/>
    </location>
</feature>
<gene>
    <name evidence="8" type="ORF">HETSPECPRED_008699</name>
</gene>
<evidence type="ECO:0000256" key="2">
    <source>
        <dbReference type="ARBA" id="ARBA00022448"/>
    </source>
</evidence>
<evidence type="ECO:0000313" key="9">
    <source>
        <dbReference type="Proteomes" id="UP000664521"/>
    </source>
</evidence>
<protein>
    <recommendedName>
        <fullName evidence="7">Nucleoporin Nup54 alpha-helical domain-containing protein</fullName>
    </recommendedName>
</protein>
<evidence type="ECO:0000259" key="7">
    <source>
        <dbReference type="Pfam" id="PF13874"/>
    </source>
</evidence>
<name>A0A8H3IY87_9LECA</name>
<keyword evidence="2" id="KW-0813">Transport</keyword>
<keyword evidence="4" id="KW-0539">Nucleus</keyword>
<reference evidence="8" key="1">
    <citation type="submission" date="2021-03" db="EMBL/GenBank/DDBJ databases">
        <authorList>
            <person name="Tagirdzhanova G."/>
        </authorList>
    </citation>
    <scope>NUCLEOTIDE SEQUENCE</scope>
</reference>
<keyword evidence="3" id="KW-0906">Nuclear pore complex</keyword>
<feature type="compositionally biased region" description="Polar residues" evidence="6">
    <location>
        <begin position="1"/>
        <end position="29"/>
    </location>
</feature>
<evidence type="ECO:0000256" key="3">
    <source>
        <dbReference type="ARBA" id="ARBA00023132"/>
    </source>
</evidence>
<dbReference type="Pfam" id="PF18570">
    <property type="entry name" value="Nup54_57_C"/>
    <property type="match status" value="1"/>
</dbReference>
<evidence type="ECO:0000256" key="5">
    <source>
        <dbReference type="SAM" id="Coils"/>
    </source>
</evidence>
<feature type="coiled-coil region" evidence="5">
    <location>
        <begin position="406"/>
        <end position="433"/>
    </location>
</feature>
<dbReference type="InterPro" id="IPR025574">
    <property type="entry name" value="Nucleoporin_FG_rpt"/>
</dbReference>
<feature type="compositionally biased region" description="Polar residues" evidence="6">
    <location>
        <begin position="66"/>
        <end position="77"/>
    </location>
</feature>
<feature type="region of interest" description="Disordered" evidence="6">
    <location>
        <begin position="1"/>
        <end position="121"/>
    </location>
</feature>
<dbReference type="Gene3D" id="1.20.5.490">
    <property type="entry name" value="Single helix bin"/>
    <property type="match status" value="1"/>
</dbReference>
<evidence type="ECO:0000313" key="8">
    <source>
        <dbReference type="EMBL" id="CAF9933560.1"/>
    </source>
</evidence>
<dbReference type="GO" id="GO:0036228">
    <property type="term" value="P:protein localization to nuclear inner membrane"/>
    <property type="evidence" value="ECO:0007669"/>
    <property type="project" value="TreeGrafter"/>
</dbReference>
<keyword evidence="5" id="KW-0175">Coiled coil</keyword>
<dbReference type="GO" id="GO:0006607">
    <property type="term" value="P:NLS-bearing protein import into nucleus"/>
    <property type="evidence" value="ECO:0007669"/>
    <property type="project" value="TreeGrafter"/>
</dbReference>
<dbReference type="GO" id="GO:0044613">
    <property type="term" value="C:nuclear pore central transport channel"/>
    <property type="evidence" value="ECO:0007669"/>
    <property type="project" value="TreeGrafter"/>
</dbReference>
<dbReference type="Pfam" id="PF13874">
    <property type="entry name" value="Nup54"/>
    <property type="match status" value="1"/>
</dbReference>
<organism evidence="8 9">
    <name type="scientific">Heterodermia speciosa</name>
    <dbReference type="NCBI Taxonomy" id="116794"/>
    <lineage>
        <taxon>Eukaryota</taxon>
        <taxon>Fungi</taxon>
        <taxon>Dikarya</taxon>
        <taxon>Ascomycota</taxon>
        <taxon>Pezizomycotina</taxon>
        <taxon>Lecanoromycetes</taxon>
        <taxon>OSLEUM clade</taxon>
        <taxon>Lecanoromycetidae</taxon>
        <taxon>Caliciales</taxon>
        <taxon>Physciaceae</taxon>
        <taxon>Heterodermia</taxon>
    </lineage>
</organism>
<accession>A0A8H3IY87</accession>
<dbReference type="GO" id="GO:0017056">
    <property type="term" value="F:structural constituent of nuclear pore"/>
    <property type="evidence" value="ECO:0007669"/>
    <property type="project" value="TreeGrafter"/>
</dbReference>
<evidence type="ECO:0000256" key="1">
    <source>
        <dbReference type="ARBA" id="ARBA00004567"/>
    </source>
</evidence>
<dbReference type="PANTHER" id="PTHR13000">
    <property type="entry name" value="NUCLEOPORIN P54"/>
    <property type="match status" value="1"/>
</dbReference>
<evidence type="ECO:0000256" key="4">
    <source>
        <dbReference type="ARBA" id="ARBA00023242"/>
    </source>
</evidence>
<dbReference type="OrthoDB" id="6162375at2759"/>
<dbReference type="Gene3D" id="1.20.5.3600">
    <property type="match status" value="1"/>
</dbReference>
<dbReference type="Proteomes" id="UP000664521">
    <property type="component" value="Unassembled WGS sequence"/>
</dbReference>
<comment type="caution">
    <text evidence="8">The sequence shown here is derived from an EMBL/GenBank/DDBJ whole genome shotgun (WGS) entry which is preliminary data.</text>
</comment>
<dbReference type="EMBL" id="CAJPDS010000068">
    <property type="protein sequence ID" value="CAF9933560.1"/>
    <property type="molecule type" value="Genomic_DNA"/>
</dbReference>
<feature type="compositionally biased region" description="Low complexity" evidence="6">
    <location>
        <begin position="151"/>
        <end position="163"/>
    </location>
</feature>
<keyword evidence="3" id="KW-0811">Translocation</keyword>
<dbReference type="PANTHER" id="PTHR13000:SF0">
    <property type="entry name" value="NUCLEOPORIN P54"/>
    <property type="match status" value="1"/>
</dbReference>
<feature type="region of interest" description="Disordered" evidence="6">
    <location>
        <begin position="144"/>
        <end position="180"/>
    </location>
</feature>
<keyword evidence="3" id="KW-0509">mRNA transport</keyword>
<keyword evidence="3" id="KW-0653">Protein transport</keyword>
<proteinExistence type="predicted"/>
<dbReference type="Pfam" id="PF13634">
    <property type="entry name" value="Nucleoporin_FG"/>
    <property type="match status" value="1"/>
</dbReference>
<keyword evidence="9" id="KW-1185">Reference proteome</keyword>